<dbReference type="SUPFAM" id="SSF46689">
    <property type="entry name" value="Homeodomain-like"/>
    <property type="match status" value="2"/>
</dbReference>
<keyword evidence="6" id="KW-1185">Reference proteome</keyword>
<dbReference type="RefSeq" id="WP_151188361.1">
    <property type="nucleotide sequence ID" value="NZ_CP043626.1"/>
</dbReference>
<dbReference type="AlphaFoldDB" id="A0A9X7N218"/>
<reference evidence="5 6" key="1">
    <citation type="submission" date="2019-09" db="EMBL/GenBank/DDBJ databases">
        <title>Prosopis cineraria nodule microbiome.</title>
        <authorList>
            <person name="Chaluvadi S.R."/>
            <person name="Ali R."/>
            <person name="Wang X."/>
        </authorList>
    </citation>
    <scope>NUCLEOTIDE SEQUENCE [LARGE SCALE GENOMIC DNA]</scope>
    <source>
        <strain evidence="5 6">BG1</strain>
    </source>
</reference>
<dbReference type="CDD" id="cd03137">
    <property type="entry name" value="GATase1_AraC_1"/>
    <property type="match status" value="1"/>
</dbReference>
<dbReference type="Pfam" id="PF12833">
    <property type="entry name" value="HTH_18"/>
    <property type="match status" value="1"/>
</dbReference>
<organism evidence="5 6">
    <name type="scientific">Pseudomonas denitrificans</name>
    <dbReference type="NCBI Taxonomy" id="43306"/>
    <lineage>
        <taxon>Bacteria</taxon>
        <taxon>Pseudomonadati</taxon>
        <taxon>Pseudomonadota</taxon>
        <taxon>Gammaproteobacteria</taxon>
        <taxon>Pseudomonadales</taxon>
        <taxon>Pseudomonadaceae</taxon>
        <taxon>Halopseudomonas</taxon>
    </lineage>
</organism>
<dbReference type="InterPro" id="IPR018060">
    <property type="entry name" value="HTH_AraC"/>
</dbReference>
<dbReference type="Proteomes" id="UP000326659">
    <property type="component" value="Chromosome"/>
</dbReference>
<keyword evidence="1" id="KW-0805">Transcription regulation</keyword>
<dbReference type="KEGG" id="pden:F1C79_19560"/>
<accession>A0A9X7N218</accession>
<dbReference type="PANTHER" id="PTHR43130">
    <property type="entry name" value="ARAC-FAMILY TRANSCRIPTIONAL REGULATOR"/>
    <property type="match status" value="1"/>
</dbReference>
<keyword evidence="3" id="KW-0804">Transcription</keyword>
<dbReference type="GO" id="GO:0009893">
    <property type="term" value="P:positive regulation of metabolic process"/>
    <property type="evidence" value="ECO:0007669"/>
    <property type="project" value="UniProtKB-ARBA"/>
</dbReference>
<dbReference type="Gene3D" id="1.10.10.60">
    <property type="entry name" value="Homeodomain-like"/>
    <property type="match status" value="1"/>
</dbReference>
<dbReference type="InterPro" id="IPR029062">
    <property type="entry name" value="Class_I_gatase-like"/>
</dbReference>
<sequence length="342" mass="37279">MNATHRVLLLVFPDFQLLDASGPADVFAAVDEHLPVAARPAYQLEAISPGGGLVRSSTGLELATGALPEPQQVAGCTLLVAGGHGVQAALQKGEVARWVAQAEPHAARCGAVCTGAFLLAQAGLLEGRPVVTHWRYAELLQRLFPGLRVMHDALFVRDAKFYSSAGVTAGMDLCLSLVEEDHGRDLSLRVARGLVMYLRRPGGQRQFSAELLAQQAPPDGQMERLVAWLRERLAEALDVEEMATQMAMSARTLHRHCQAEMGMTPAKLLLELRLEKASQLLEAGESSLKRVAQHAGFGNEYNLRRAFVQALGVTPGEYRQRFCRQERDGCEGAHPSVRHQPR</sequence>
<gene>
    <name evidence="5" type="ORF">F1C79_19560</name>
</gene>
<evidence type="ECO:0000256" key="2">
    <source>
        <dbReference type="ARBA" id="ARBA00023125"/>
    </source>
</evidence>
<protein>
    <submittedName>
        <fullName evidence="5">Helix-turn-helix domain-containing protein</fullName>
    </submittedName>
</protein>
<evidence type="ECO:0000256" key="3">
    <source>
        <dbReference type="ARBA" id="ARBA00023163"/>
    </source>
</evidence>
<dbReference type="EMBL" id="CP043626">
    <property type="protein sequence ID" value="QEY73619.1"/>
    <property type="molecule type" value="Genomic_DNA"/>
</dbReference>
<dbReference type="GO" id="GO:0003700">
    <property type="term" value="F:DNA-binding transcription factor activity"/>
    <property type="evidence" value="ECO:0007669"/>
    <property type="project" value="InterPro"/>
</dbReference>
<dbReference type="Gene3D" id="3.40.50.880">
    <property type="match status" value="1"/>
</dbReference>
<dbReference type="PROSITE" id="PS00041">
    <property type="entry name" value="HTH_ARAC_FAMILY_1"/>
    <property type="match status" value="1"/>
</dbReference>
<dbReference type="Pfam" id="PF01965">
    <property type="entry name" value="DJ-1_PfpI"/>
    <property type="match status" value="1"/>
</dbReference>
<proteinExistence type="predicted"/>
<keyword evidence="2" id="KW-0238">DNA-binding</keyword>
<dbReference type="OrthoDB" id="9803764at2"/>
<feature type="domain" description="HTH araC/xylS-type" evidence="4">
    <location>
        <begin position="223"/>
        <end position="321"/>
    </location>
</feature>
<evidence type="ECO:0000256" key="1">
    <source>
        <dbReference type="ARBA" id="ARBA00023015"/>
    </source>
</evidence>
<dbReference type="SMART" id="SM00342">
    <property type="entry name" value="HTH_ARAC"/>
    <property type="match status" value="1"/>
</dbReference>
<evidence type="ECO:0000313" key="5">
    <source>
        <dbReference type="EMBL" id="QEY73619.1"/>
    </source>
</evidence>
<dbReference type="InterPro" id="IPR052158">
    <property type="entry name" value="INH-QAR"/>
</dbReference>
<dbReference type="InterPro" id="IPR002818">
    <property type="entry name" value="DJ-1/PfpI"/>
</dbReference>
<evidence type="ECO:0000259" key="4">
    <source>
        <dbReference type="PROSITE" id="PS01124"/>
    </source>
</evidence>
<dbReference type="InterPro" id="IPR009057">
    <property type="entry name" value="Homeodomain-like_sf"/>
</dbReference>
<evidence type="ECO:0000313" key="6">
    <source>
        <dbReference type="Proteomes" id="UP000326659"/>
    </source>
</evidence>
<dbReference type="PANTHER" id="PTHR43130:SF3">
    <property type="entry name" value="HTH-TYPE TRANSCRIPTIONAL REGULATOR RV1931C"/>
    <property type="match status" value="1"/>
</dbReference>
<dbReference type="PROSITE" id="PS01124">
    <property type="entry name" value="HTH_ARAC_FAMILY_2"/>
    <property type="match status" value="1"/>
</dbReference>
<name>A0A9X7N218_PSEDE</name>
<dbReference type="SUPFAM" id="SSF52317">
    <property type="entry name" value="Class I glutamine amidotransferase-like"/>
    <property type="match status" value="1"/>
</dbReference>
<dbReference type="GO" id="GO:0043565">
    <property type="term" value="F:sequence-specific DNA binding"/>
    <property type="evidence" value="ECO:0007669"/>
    <property type="project" value="InterPro"/>
</dbReference>
<dbReference type="InterPro" id="IPR018062">
    <property type="entry name" value="HTH_AraC-typ_CS"/>
</dbReference>